<name>A0ACC2CNW7_DIPCM</name>
<comment type="caution">
    <text evidence="1">The sequence shown here is derived from an EMBL/GenBank/DDBJ whole genome shotgun (WGS) entry which is preliminary data.</text>
</comment>
<accession>A0ACC2CNW7</accession>
<organism evidence="1 2">
    <name type="scientific">Diphasiastrum complanatum</name>
    <name type="common">Issler's clubmoss</name>
    <name type="synonym">Lycopodium complanatum</name>
    <dbReference type="NCBI Taxonomy" id="34168"/>
    <lineage>
        <taxon>Eukaryota</taxon>
        <taxon>Viridiplantae</taxon>
        <taxon>Streptophyta</taxon>
        <taxon>Embryophyta</taxon>
        <taxon>Tracheophyta</taxon>
        <taxon>Lycopodiopsida</taxon>
        <taxon>Lycopodiales</taxon>
        <taxon>Lycopodiaceae</taxon>
        <taxon>Lycopodioideae</taxon>
        <taxon>Diphasiastrum</taxon>
    </lineage>
</organism>
<reference evidence="2" key="1">
    <citation type="journal article" date="2024" name="Proc. Natl. Acad. Sci. U.S.A.">
        <title>Extraordinary preservation of gene collinearity over three hundred million years revealed in homosporous lycophytes.</title>
        <authorList>
            <person name="Li C."/>
            <person name="Wickell D."/>
            <person name="Kuo L.Y."/>
            <person name="Chen X."/>
            <person name="Nie B."/>
            <person name="Liao X."/>
            <person name="Peng D."/>
            <person name="Ji J."/>
            <person name="Jenkins J."/>
            <person name="Williams M."/>
            <person name="Shu S."/>
            <person name="Plott C."/>
            <person name="Barry K."/>
            <person name="Rajasekar S."/>
            <person name="Grimwood J."/>
            <person name="Han X."/>
            <person name="Sun S."/>
            <person name="Hou Z."/>
            <person name="He W."/>
            <person name="Dai G."/>
            <person name="Sun C."/>
            <person name="Schmutz J."/>
            <person name="Leebens-Mack J.H."/>
            <person name="Li F.W."/>
            <person name="Wang L."/>
        </authorList>
    </citation>
    <scope>NUCLEOTIDE SEQUENCE [LARGE SCALE GENOMIC DNA]</scope>
    <source>
        <strain evidence="2">cv. PW_Plant_1</strain>
    </source>
</reference>
<gene>
    <name evidence="1" type="ORF">O6H91_09G050000</name>
</gene>
<protein>
    <submittedName>
        <fullName evidence="1">Uncharacterized protein</fullName>
    </submittedName>
</protein>
<evidence type="ECO:0000313" key="1">
    <source>
        <dbReference type="EMBL" id="KAJ7543719.1"/>
    </source>
</evidence>
<keyword evidence="2" id="KW-1185">Reference proteome</keyword>
<evidence type="ECO:0000313" key="2">
    <source>
        <dbReference type="Proteomes" id="UP001162992"/>
    </source>
</evidence>
<dbReference type="Proteomes" id="UP001162992">
    <property type="component" value="Chromosome 9"/>
</dbReference>
<dbReference type="EMBL" id="CM055100">
    <property type="protein sequence ID" value="KAJ7543719.1"/>
    <property type="molecule type" value="Genomic_DNA"/>
</dbReference>
<sequence length="422" mass="46772">MSAKQALISSLRSSDILEMKALESFSLTPSLGYVANRSLHRQTTLVYEAKLSLLNPIFKSDHRPQGFRKPSWIWRSKFSITVESSKCSQNFCRRAVKCSACNNGTEQECGVLQQIQTLCGGEISEEESEGRPQFIEGKLLSEVSTWGIGGPAKYFMEVHSEAEMVSLTRYCKRHNVRIIVIGKGSNCLFDDLGFDGCVILNCIDYVENPERGMYRVGSGHAFNQLGVRCSKEGYTGLEFACGIPGTVGGAVYMNAGANGQDTAHVLKSVEILTVKGERIVLLKEKGDLKYSYRRSPFQMMQNFGAVTAATFELVYNPESKQRHIDLLRRRKENQPLTEKSAGCVFRNPSNAQYSAGALIDQAGLKGFSIGDAKVSELHANFLVNSGKCNAADMLSLIAMIKEQVQSQFDIELQEEIKFIPYS</sequence>
<proteinExistence type="predicted"/>